<proteinExistence type="predicted"/>
<keyword evidence="1" id="KW-0255">Endonuclease</keyword>
<evidence type="ECO:0000313" key="2">
    <source>
        <dbReference type="Proteomes" id="UP001264980"/>
    </source>
</evidence>
<protein>
    <submittedName>
        <fullName evidence="1">mRNA-degrading endonuclease RelE of RelBE toxin-antitoxin system</fullName>
    </submittedName>
</protein>
<keyword evidence="1" id="KW-0378">Hydrolase</keyword>
<name>A0ABU1R593_9BACT</name>
<gene>
    <name evidence="1" type="ORF">J2W84_005444</name>
</gene>
<keyword evidence="1" id="KW-0540">Nuclease</keyword>
<sequence length="111" mass="12868">MNFEIITTLHFRKEFKRLLKKYPSLQEDVDKLGDMLQENPWMGTEVFKNCYKIRFAIKSKGAGKSGGGRLITHVKIVDKCVFLMSIYDKSEIAAITDVRLKRLLQDLDKTL</sequence>
<comment type="caution">
    <text evidence="1">The sequence shown here is derived from an EMBL/GenBank/DDBJ whole genome shotgun (WGS) entry which is preliminary data.</text>
</comment>
<evidence type="ECO:0000313" key="1">
    <source>
        <dbReference type="EMBL" id="MDR6808382.1"/>
    </source>
</evidence>
<accession>A0ABU1R593</accession>
<organism evidence="1 2">
    <name type="scientific">Dyadobacter fermentans</name>
    <dbReference type="NCBI Taxonomy" id="94254"/>
    <lineage>
        <taxon>Bacteria</taxon>
        <taxon>Pseudomonadati</taxon>
        <taxon>Bacteroidota</taxon>
        <taxon>Cytophagia</taxon>
        <taxon>Cytophagales</taxon>
        <taxon>Spirosomataceae</taxon>
        <taxon>Dyadobacter</taxon>
    </lineage>
</organism>
<reference evidence="1 2" key="1">
    <citation type="submission" date="2023-07" db="EMBL/GenBank/DDBJ databases">
        <title>Sorghum-associated microbial communities from plants grown in Nebraska, USA.</title>
        <authorList>
            <person name="Schachtman D."/>
        </authorList>
    </citation>
    <scope>NUCLEOTIDE SEQUENCE [LARGE SCALE GENOMIC DNA]</scope>
    <source>
        <strain evidence="1 2">BE57</strain>
    </source>
</reference>
<dbReference type="EMBL" id="JAVDTI010000006">
    <property type="protein sequence ID" value="MDR6808382.1"/>
    <property type="molecule type" value="Genomic_DNA"/>
</dbReference>
<dbReference type="GO" id="GO:0004519">
    <property type="term" value="F:endonuclease activity"/>
    <property type="evidence" value="ECO:0007669"/>
    <property type="project" value="UniProtKB-KW"/>
</dbReference>
<dbReference type="RefSeq" id="WP_309990070.1">
    <property type="nucleotide sequence ID" value="NZ_JAVDTI010000006.1"/>
</dbReference>
<keyword evidence="2" id="KW-1185">Reference proteome</keyword>
<dbReference type="Proteomes" id="UP001264980">
    <property type="component" value="Unassembled WGS sequence"/>
</dbReference>